<protein>
    <submittedName>
        <fullName evidence="1">Uncharacterized protein</fullName>
    </submittedName>
</protein>
<organism evidence="1 2">
    <name type="scientific">Vibrio cholerae</name>
    <dbReference type="NCBI Taxonomy" id="666"/>
    <lineage>
        <taxon>Bacteria</taxon>
        <taxon>Pseudomonadati</taxon>
        <taxon>Pseudomonadota</taxon>
        <taxon>Gammaproteobacteria</taxon>
        <taxon>Vibrionales</taxon>
        <taxon>Vibrionaceae</taxon>
        <taxon>Vibrio</taxon>
    </lineage>
</organism>
<evidence type="ECO:0000313" key="2">
    <source>
        <dbReference type="Proteomes" id="UP000041770"/>
    </source>
</evidence>
<name>A0A655ZMK5_VIBCL</name>
<dbReference type="EMBL" id="CWQY01000008">
    <property type="protein sequence ID" value="CSC51444.1"/>
    <property type="molecule type" value="Genomic_DNA"/>
</dbReference>
<gene>
    <name evidence="1" type="ORF">ERS013200_01570</name>
</gene>
<dbReference type="AlphaFoldDB" id="A0A655ZMK5"/>
<evidence type="ECO:0000313" key="1">
    <source>
        <dbReference type="EMBL" id="CSC51444.1"/>
    </source>
</evidence>
<reference evidence="1 2" key="1">
    <citation type="submission" date="2015-07" db="EMBL/GenBank/DDBJ databases">
        <authorList>
            <consortium name="Pathogen Informatics"/>
        </authorList>
    </citation>
    <scope>NUCLEOTIDE SEQUENCE [LARGE SCALE GENOMIC DNA]</scope>
    <source>
        <strain evidence="1 2">A316</strain>
    </source>
</reference>
<dbReference type="Proteomes" id="UP000041770">
    <property type="component" value="Unassembled WGS sequence"/>
</dbReference>
<accession>A0A655ZMK5</accession>
<proteinExistence type="predicted"/>
<sequence>MARDSFLDCLTVGSIRLVLARLGWPSKSSPTQQQEAAHICCTSVAIGSSQTPRLNNRFNGGKVSTL</sequence>